<dbReference type="EMBL" id="JAUIQD010000005">
    <property type="protein sequence ID" value="KAK3349481.1"/>
    <property type="molecule type" value="Genomic_DNA"/>
</dbReference>
<keyword evidence="1" id="KW-0378">Hydrolase</keyword>
<dbReference type="CDD" id="cd11577">
    <property type="entry name" value="GH71"/>
    <property type="match status" value="1"/>
</dbReference>
<feature type="non-terminal residue" evidence="1">
    <location>
        <position position="418"/>
    </location>
</feature>
<proteinExistence type="predicted"/>
<dbReference type="Gene3D" id="3.20.20.80">
    <property type="entry name" value="Glycosidases"/>
    <property type="match status" value="1"/>
</dbReference>
<dbReference type="Proteomes" id="UP001275084">
    <property type="component" value="Unassembled WGS sequence"/>
</dbReference>
<dbReference type="Pfam" id="PF03659">
    <property type="entry name" value="Glyco_hydro_71"/>
    <property type="match status" value="1"/>
</dbReference>
<evidence type="ECO:0000313" key="1">
    <source>
        <dbReference type="EMBL" id="KAK3349481.1"/>
    </source>
</evidence>
<keyword evidence="2" id="KW-1185">Reference proteome</keyword>
<comment type="caution">
    <text evidence="1">The sequence shown here is derived from an EMBL/GenBank/DDBJ whole genome shotgun (WGS) entry which is preliminary data.</text>
</comment>
<dbReference type="InterPro" id="IPR005197">
    <property type="entry name" value="Glyco_hydro_71"/>
</dbReference>
<name>A0AAJ0MCD3_9PEZI</name>
<dbReference type="GO" id="GO:0051118">
    <property type="term" value="F:glucan endo-1,3-alpha-glucosidase activity"/>
    <property type="evidence" value="ECO:0007669"/>
    <property type="project" value="InterPro"/>
</dbReference>
<sequence length="418" mass="46206">MGFMSKFKDFTQTGVKSGSSSDCEPESERKVFAHYMIGLTCEQPPHQWAHDIRTAKEAGIDGFALNIGPSDFWTEIQLHQAYQAAEQAGGFVLFLSFDMAAGSWNIPQVVHLINQHQQSAAQMMVDGKPLVSTFEGTGWADNWAAVRDQTAGIFFIPDWSSLGPYGVGSKLNIIDGAFSWDAWPKAGMTKMTAAEDLLYKENLKGKKYMMGVSPGFYTNLPQWSKNWYCSSESLWHDRWQQVLEILPDFVQIITWNDYGESSYICDTVPKQIVPGADKYVIDYPHTAFRAILPYLVAAYKAGSSKVDLPGDDMAVAWYRTTPAEAGPDGGTRWGQGGCDSAARGARDVISIMAATRGSTSLRVTIGDREWAFETRSKTRVSYFEVPFDCHTVGSVKISLDGKTAWGPAITNECCHGQV</sequence>
<organism evidence="1 2">
    <name type="scientific">Lasiosphaeria hispida</name>
    <dbReference type="NCBI Taxonomy" id="260671"/>
    <lineage>
        <taxon>Eukaryota</taxon>
        <taxon>Fungi</taxon>
        <taxon>Dikarya</taxon>
        <taxon>Ascomycota</taxon>
        <taxon>Pezizomycotina</taxon>
        <taxon>Sordariomycetes</taxon>
        <taxon>Sordariomycetidae</taxon>
        <taxon>Sordariales</taxon>
        <taxon>Lasiosphaeriaceae</taxon>
        <taxon>Lasiosphaeria</taxon>
    </lineage>
</organism>
<reference evidence="1" key="1">
    <citation type="journal article" date="2023" name="Mol. Phylogenet. Evol.">
        <title>Genome-scale phylogeny and comparative genomics of the fungal order Sordariales.</title>
        <authorList>
            <person name="Hensen N."/>
            <person name="Bonometti L."/>
            <person name="Westerberg I."/>
            <person name="Brannstrom I.O."/>
            <person name="Guillou S."/>
            <person name="Cros-Aarteil S."/>
            <person name="Calhoun S."/>
            <person name="Haridas S."/>
            <person name="Kuo A."/>
            <person name="Mondo S."/>
            <person name="Pangilinan J."/>
            <person name="Riley R."/>
            <person name="LaButti K."/>
            <person name="Andreopoulos B."/>
            <person name="Lipzen A."/>
            <person name="Chen C."/>
            <person name="Yan M."/>
            <person name="Daum C."/>
            <person name="Ng V."/>
            <person name="Clum A."/>
            <person name="Steindorff A."/>
            <person name="Ohm R.A."/>
            <person name="Martin F."/>
            <person name="Silar P."/>
            <person name="Natvig D.O."/>
            <person name="Lalanne C."/>
            <person name="Gautier V."/>
            <person name="Ament-Velasquez S.L."/>
            <person name="Kruys A."/>
            <person name="Hutchinson M.I."/>
            <person name="Powell A.J."/>
            <person name="Barry K."/>
            <person name="Miller A.N."/>
            <person name="Grigoriev I.V."/>
            <person name="Debuchy R."/>
            <person name="Gladieux P."/>
            <person name="Hiltunen Thoren M."/>
            <person name="Johannesson H."/>
        </authorList>
    </citation>
    <scope>NUCLEOTIDE SEQUENCE</scope>
    <source>
        <strain evidence="1">CBS 955.72</strain>
    </source>
</reference>
<gene>
    <name evidence="1" type="ORF">B0T25DRAFT_610216</name>
</gene>
<protein>
    <submittedName>
        <fullName evidence="1">Glycoside hydrolase</fullName>
    </submittedName>
</protein>
<accession>A0AAJ0MCD3</accession>
<dbReference type="AlphaFoldDB" id="A0AAJ0MCD3"/>
<reference evidence="1" key="2">
    <citation type="submission" date="2023-06" db="EMBL/GenBank/DDBJ databases">
        <authorList>
            <consortium name="Lawrence Berkeley National Laboratory"/>
            <person name="Haridas S."/>
            <person name="Hensen N."/>
            <person name="Bonometti L."/>
            <person name="Westerberg I."/>
            <person name="Brannstrom I.O."/>
            <person name="Guillou S."/>
            <person name="Cros-Aarteil S."/>
            <person name="Calhoun S."/>
            <person name="Kuo A."/>
            <person name="Mondo S."/>
            <person name="Pangilinan J."/>
            <person name="Riley R."/>
            <person name="Labutti K."/>
            <person name="Andreopoulos B."/>
            <person name="Lipzen A."/>
            <person name="Chen C."/>
            <person name="Yanf M."/>
            <person name="Daum C."/>
            <person name="Ng V."/>
            <person name="Clum A."/>
            <person name="Steindorff A."/>
            <person name="Ohm R."/>
            <person name="Martin F."/>
            <person name="Silar P."/>
            <person name="Natvig D."/>
            <person name="Lalanne C."/>
            <person name="Gautier V."/>
            <person name="Ament-Velasquez S.L."/>
            <person name="Kruys A."/>
            <person name="Hutchinson M.I."/>
            <person name="Powell A.J."/>
            <person name="Barry K."/>
            <person name="Miller A.N."/>
            <person name="Grigoriev I.V."/>
            <person name="Debuchy R."/>
            <person name="Gladieux P."/>
            <person name="Thoren M.H."/>
            <person name="Johannesson H."/>
        </authorList>
    </citation>
    <scope>NUCLEOTIDE SEQUENCE</scope>
    <source>
        <strain evidence="1">CBS 955.72</strain>
    </source>
</reference>
<evidence type="ECO:0000313" key="2">
    <source>
        <dbReference type="Proteomes" id="UP001275084"/>
    </source>
</evidence>